<dbReference type="Proteomes" id="UP000567795">
    <property type="component" value="Unassembled WGS sequence"/>
</dbReference>
<keyword evidence="3" id="KW-0472">Membrane</keyword>
<feature type="transmembrane region" description="Helical" evidence="3">
    <location>
        <begin position="70"/>
        <end position="94"/>
    </location>
</feature>
<dbReference type="AlphaFoldDB" id="A0A852ZW16"/>
<evidence type="ECO:0000313" key="6">
    <source>
        <dbReference type="Proteomes" id="UP000567795"/>
    </source>
</evidence>
<dbReference type="PANTHER" id="PTHR33392">
    <property type="entry name" value="POLYISOPRENYL-TEICHOIC ACID--PEPTIDOGLYCAN TEICHOIC ACID TRANSFERASE TAGU"/>
    <property type="match status" value="1"/>
</dbReference>
<dbReference type="RefSeq" id="WP_312892622.1">
    <property type="nucleotide sequence ID" value="NZ_JACBZD010000001.1"/>
</dbReference>
<sequence>MATSPSGPDAPTESSSADARTPPATEPEPADADASSAPEDASSAPPPSATGEAGAPGGPAAPRRRPWRRVLLRVTAVGLAIAVLGAGGAVWSAYRSLDDNIRTDATADRILSEDTARPSKPPRAVEAVNILILGSDDRSGENARYGGPADSQRSDTTILLHIGGGGEHATAVSIPRDLMVDFPPCELPDGRTTPPTFGQFNWAYQYGGVACAVRTVEELTGVRIDHHMVVDFSGFRDMVDAVDGVEICLPEAVDDAESGLRLPAGRQTVHGEDALAYVRARKSLGDGSDTQRMERQQRFLAALLQKVDDERLLFDPARLYRLLDAVTGSLTTDSGLDSLTELYDLATALREVDEEDMTLLTVPRRPYHLNRNRDELVQPDAELLFTALREDRPVRVAGAEGASPAPAPSATATPAPGTAPPGDTAAPEGTASREGTPGPADDPTSVSDVTDPTAGFEQGGGDIAFEGRTAEQDICGNP</sequence>
<comment type="similarity">
    <text evidence="1">Belongs to the LytR/CpsA/Psr (LCP) family.</text>
</comment>
<keyword evidence="3" id="KW-1133">Transmembrane helix</keyword>
<dbReference type="InterPro" id="IPR050922">
    <property type="entry name" value="LytR/CpsA/Psr_CW_biosynth"/>
</dbReference>
<keyword evidence="6" id="KW-1185">Reference proteome</keyword>
<dbReference type="NCBIfam" id="TIGR00350">
    <property type="entry name" value="lytR_cpsA_psr"/>
    <property type="match status" value="1"/>
</dbReference>
<feature type="region of interest" description="Disordered" evidence="2">
    <location>
        <begin position="1"/>
        <end position="64"/>
    </location>
</feature>
<evidence type="ECO:0000256" key="2">
    <source>
        <dbReference type="SAM" id="MobiDB-lite"/>
    </source>
</evidence>
<dbReference type="Pfam" id="PF03816">
    <property type="entry name" value="LytR_cpsA_psr"/>
    <property type="match status" value="1"/>
</dbReference>
<name>A0A852ZW16_9ACTN</name>
<dbReference type="Gene3D" id="3.40.630.190">
    <property type="entry name" value="LCP protein"/>
    <property type="match status" value="1"/>
</dbReference>
<evidence type="ECO:0000313" key="5">
    <source>
        <dbReference type="EMBL" id="NYI06145.1"/>
    </source>
</evidence>
<gene>
    <name evidence="5" type="ORF">FHU37_003088</name>
</gene>
<evidence type="ECO:0000259" key="4">
    <source>
        <dbReference type="Pfam" id="PF03816"/>
    </source>
</evidence>
<accession>A0A852ZW16</accession>
<feature type="region of interest" description="Disordered" evidence="2">
    <location>
        <begin position="397"/>
        <end position="478"/>
    </location>
</feature>
<dbReference type="EMBL" id="JACBZD010000001">
    <property type="protein sequence ID" value="NYI06145.1"/>
    <property type="molecule type" value="Genomic_DNA"/>
</dbReference>
<dbReference type="InterPro" id="IPR004474">
    <property type="entry name" value="LytR_CpsA_psr"/>
</dbReference>
<protein>
    <submittedName>
        <fullName evidence="5">LCP family protein required for cell wall assembly</fullName>
    </submittedName>
</protein>
<feature type="compositionally biased region" description="Low complexity" evidence="2">
    <location>
        <begin position="397"/>
        <end position="430"/>
    </location>
</feature>
<comment type="caution">
    <text evidence="5">The sequence shown here is derived from an EMBL/GenBank/DDBJ whole genome shotgun (WGS) entry which is preliminary data.</text>
</comment>
<reference evidence="5 6" key="1">
    <citation type="submission" date="2020-07" db="EMBL/GenBank/DDBJ databases">
        <title>Sequencing the genomes of 1000 actinobacteria strains.</title>
        <authorList>
            <person name="Klenk H.-P."/>
        </authorList>
    </citation>
    <scope>NUCLEOTIDE SEQUENCE [LARGE SCALE GENOMIC DNA]</scope>
    <source>
        <strain evidence="5 6">DSM 42178</strain>
    </source>
</reference>
<evidence type="ECO:0000256" key="3">
    <source>
        <dbReference type="SAM" id="Phobius"/>
    </source>
</evidence>
<feature type="compositionally biased region" description="Polar residues" evidence="2">
    <location>
        <begin position="1"/>
        <end position="16"/>
    </location>
</feature>
<organism evidence="5 6">
    <name type="scientific">Allostreptomyces psammosilenae</name>
    <dbReference type="NCBI Taxonomy" id="1892865"/>
    <lineage>
        <taxon>Bacteria</taxon>
        <taxon>Bacillati</taxon>
        <taxon>Actinomycetota</taxon>
        <taxon>Actinomycetes</taxon>
        <taxon>Kitasatosporales</taxon>
        <taxon>Streptomycetaceae</taxon>
        <taxon>Allostreptomyces</taxon>
    </lineage>
</organism>
<feature type="domain" description="Cell envelope-related transcriptional attenuator" evidence="4">
    <location>
        <begin position="153"/>
        <end position="307"/>
    </location>
</feature>
<dbReference type="PANTHER" id="PTHR33392:SF6">
    <property type="entry name" value="POLYISOPRENYL-TEICHOIC ACID--PEPTIDOGLYCAN TEICHOIC ACID TRANSFERASE TAGU"/>
    <property type="match status" value="1"/>
</dbReference>
<evidence type="ECO:0000256" key="1">
    <source>
        <dbReference type="ARBA" id="ARBA00006068"/>
    </source>
</evidence>
<feature type="compositionally biased region" description="Low complexity" evidence="2">
    <location>
        <begin position="32"/>
        <end position="61"/>
    </location>
</feature>
<keyword evidence="3" id="KW-0812">Transmembrane</keyword>
<proteinExistence type="inferred from homology"/>